<dbReference type="RefSeq" id="WP_094896791.1">
    <property type="nucleotide sequence ID" value="NZ_CP029426.2"/>
</dbReference>
<dbReference type="OrthoDB" id="7444822at2"/>
<dbReference type="KEGG" id="brq:CIT40_13615"/>
<dbReference type="Proteomes" id="UP000215884">
    <property type="component" value="Chromosome"/>
</dbReference>
<dbReference type="EMBL" id="CP029426">
    <property type="protein sequence ID" value="AWM00966.1"/>
    <property type="molecule type" value="Genomic_DNA"/>
</dbReference>
<name>A0A2U8PT26_9BRAD</name>
<dbReference type="SMART" id="SM00421">
    <property type="entry name" value="HTH_LUXR"/>
    <property type="match status" value="1"/>
</dbReference>
<dbReference type="Gene3D" id="1.10.10.10">
    <property type="entry name" value="Winged helix-like DNA-binding domain superfamily/Winged helix DNA-binding domain"/>
    <property type="match status" value="1"/>
</dbReference>
<dbReference type="SUPFAM" id="SSF46894">
    <property type="entry name" value="C-terminal effector domain of the bipartite response regulators"/>
    <property type="match status" value="1"/>
</dbReference>
<dbReference type="AlphaFoldDB" id="A0A2U8PT26"/>
<dbReference type="InterPro" id="IPR036388">
    <property type="entry name" value="WH-like_DNA-bd_sf"/>
</dbReference>
<dbReference type="InterPro" id="IPR000792">
    <property type="entry name" value="Tscrpt_reg_LuxR_C"/>
</dbReference>
<protein>
    <submittedName>
        <fullName evidence="2">Helix-turn-helix transcriptional regulator</fullName>
    </submittedName>
</protein>
<dbReference type="GO" id="GO:0003677">
    <property type="term" value="F:DNA binding"/>
    <property type="evidence" value="ECO:0007669"/>
    <property type="project" value="InterPro"/>
</dbReference>
<feature type="domain" description="HTH luxR-type" evidence="1">
    <location>
        <begin position="294"/>
        <end position="351"/>
    </location>
</feature>
<evidence type="ECO:0000313" key="2">
    <source>
        <dbReference type="EMBL" id="AWM00966.1"/>
    </source>
</evidence>
<reference evidence="2 3" key="2">
    <citation type="journal article" date="2019" name="Int. J. Syst. Evol. Microbiol.">
        <title>Description and complete genome sequence of Bradyrhizobium amphicarpaeae sp. nov., harbouring photosystem and nitrogen-fixation genes.</title>
        <authorList>
            <person name="Bromfield E.S.P."/>
            <person name="Cloutier S."/>
            <person name="Nguyen H.D.T."/>
        </authorList>
    </citation>
    <scope>NUCLEOTIDE SEQUENCE [LARGE SCALE GENOMIC DNA]</scope>
    <source>
        <strain evidence="2 3">39S1MB</strain>
    </source>
</reference>
<reference evidence="2 3" key="1">
    <citation type="journal article" date="2017" name="Syst. Appl. Microbiol.">
        <title>Soybeans inoculated with root zone soils of Canadian native legumes harbour diverse and novel Bradyrhizobium spp. that possess agricultural potential.</title>
        <authorList>
            <person name="Bromfield E.S.P."/>
            <person name="Cloutier S."/>
            <person name="Tambong J.T."/>
            <person name="Tran Thi T.V."/>
        </authorList>
    </citation>
    <scope>NUCLEOTIDE SEQUENCE [LARGE SCALE GENOMIC DNA]</scope>
    <source>
        <strain evidence="2 3">39S1MB</strain>
    </source>
</reference>
<evidence type="ECO:0000259" key="1">
    <source>
        <dbReference type="SMART" id="SM00421"/>
    </source>
</evidence>
<proteinExistence type="predicted"/>
<dbReference type="InterPro" id="IPR016032">
    <property type="entry name" value="Sig_transdc_resp-reg_C-effctor"/>
</dbReference>
<keyword evidence="3" id="KW-1185">Reference proteome</keyword>
<organism evidence="2 3">
    <name type="scientific">Bradyrhizobium amphicarpaeae</name>
    <dbReference type="NCBI Taxonomy" id="1404768"/>
    <lineage>
        <taxon>Bacteria</taxon>
        <taxon>Pseudomonadati</taxon>
        <taxon>Pseudomonadota</taxon>
        <taxon>Alphaproteobacteria</taxon>
        <taxon>Hyphomicrobiales</taxon>
        <taxon>Nitrobacteraceae</taxon>
        <taxon>Bradyrhizobium</taxon>
    </lineage>
</organism>
<accession>A0A2U8PT26</accession>
<evidence type="ECO:0000313" key="3">
    <source>
        <dbReference type="Proteomes" id="UP000215884"/>
    </source>
</evidence>
<sequence>MPVEIIDLVYETAFVPELWPKLLSELAATSHSVGSTLFLFGDDGGASGVTLDNLQDLLREFLANPDLRFSTSVVRMCDTRPNSFVEVDDYLSAKEIENDPIRQRLRARGIGTHLCTAVPMPTGEVAVYVLQKAHDAGRYEPEELARLNALRPHLARTGLIAARLGIERAKGTVAALDALGLPATVCANGKAIATNRSFLQHSDLFNIGAGDRVTVAQGRANELLQAAVRELGNTEDTVRSIPITSSGEAAPGVLHVIPLLRSARDVFSGGDTILVFTPAKSSALVPAPSLLSGLFDLTPAEAKLAVSLSAGLTLKAAAEQSGIKFATARSYLEHIFRKTGTGQQSQLVALMKSATAIR</sequence>
<dbReference type="GO" id="GO:0006355">
    <property type="term" value="P:regulation of DNA-templated transcription"/>
    <property type="evidence" value="ECO:0007669"/>
    <property type="project" value="InterPro"/>
</dbReference>
<gene>
    <name evidence="2" type="ORF">CIT40_13615</name>
</gene>